<evidence type="ECO:0000313" key="3">
    <source>
        <dbReference type="EMBL" id="TXG68989.1"/>
    </source>
</evidence>
<dbReference type="CDD" id="cd22160">
    <property type="entry name" value="F-box_AtFBL13-like"/>
    <property type="match status" value="1"/>
</dbReference>
<sequence>MFIGYRNSDEPTSKKRLFHGRDVETPKSKFKTSVLYTIPELYTSIAQLDDNNSLDEMGQFVNEIHDGVETVEKDQTGVSVVEKDQRGVETVIDSVVQEFDDKSVVEKAKGESIVEGELVALKAKGESAGDGKQLICVDDFPTLERYVAGSCVGKVGEPSDKGKASTIGCLDRKDSKLVLQKSESLGIVVIKEKGCLDSQTSESTCSNVIKERNEVSKIGKGRVVKASCGRGVCTKVHVGRLGESGDGLFWVVRLWGVAHVMGKGDLKIMGNQIGAEDRFSELPDFISHHIMSYLSTKEAAQTCLLSKRWNHLRTSFPIFDFDQIYFVGEYLATKEPEYFSRREKRRFREHINKFIQFADASLLQFYELKVSMQKFRLSMTLLDVEEDTSFLDKWIELAVANEVKEFDFNVQMNRDKIYSLPGTILSAKFMTTLKLGGYNMELSSNTVRLHSLRKLALDKVCVDEQMVQKFISECPLLEDLFLSPSWHSKRFCISHAPKLLLCSKY</sequence>
<dbReference type="OrthoDB" id="1901752at2759"/>
<dbReference type="InterPro" id="IPR055411">
    <property type="entry name" value="LRR_FXL15/At3g58940/PEG3-like"/>
</dbReference>
<dbReference type="InterPro" id="IPR001810">
    <property type="entry name" value="F-box_dom"/>
</dbReference>
<dbReference type="PANTHER" id="PTHR31639:SF195">
    <property type="entry name" value="F-BOX DOMAIN-CONTAINING PROTEIN"/>
    <property type="match status" value="1"/>
</dbReference>
<gene>
    <name evidence="3" type="ORF">EZV62_003924</name>
</gene>
<dbReference type="Pfam" id="PF00646">
    <property type="entry name" value="F-box"/>
    <property type="match status" value="1"/>
</dbReference>
<dbReference type="SUPFAM" id="SSF81383">
    <property type="entry name" value="F-box domain"/>
    <property type="match status" value="1"/>
</dbReference>
<dbReference type="Proteomes" id="UP000323000">
    <property type="component" value="Chromosome 2"/>
</dbReference>
<organism evidence="3 4">
    <name type="scientific">Acer yangbiense</name>
    <dbReference type="NCBI Taxonomy" id="1000413"/>
    <lineage>
        <taxon>Eukaryota</taxon>
        <taxon>Viridiplantae</taxon>
        <taxon>Streptophyta</taxon>
        <taxon>Embryophyta</taxon>
        <taxon>Tracheophyta</taxon>
        <taxon>Spermatophyta</taxon>
        <taxon>Magnoliopsida</taxon>
        <taxon>eudicotyledons</taxon>
        <taxon>Gunneridae</taxon>
        <taxon>Pentapetalae</taxon>
        <taxon>rosids</taxon>
        <taxon>malvids</taxon>
        <taxon>Sapindales</taxon>
        <taxon>Sapindaceae</taxon>
        <taxon>Hippocastanoideae</taxon>
        <taxon>Acereae</taxon>
        <taxon>Acer</taxon>
    </lineage>
</organism>
<dbReference type="PANTHER" id="PTHR31639">
    <property type="entry name" value="F-BOX PROTEIN-LIKE"/>
    <property type="match status" value="1"/>
</dbReference>
<evidence type="ECO:0000259" key="1">
    <source>
        <dbReference type="Pfam" id="PF00646"/>
    </source>
</evidence>
<feature type="domain" description="F-box" evidence="1">
    <location>
        <begin position="279"/>
        <end position="312"/>
    </location>
</feature>
<feature type="domain" description="F-box/LRR-repeat protein 15/At3g58940/PEG3-like LRR" evidence="2">
    <location>
        <begin position="391"/>
        <end position="494"/>
    </location>
</feature>
<reference evidence="4" key="1">
    <citation type="journal article" date="2019" name="Gigascience">
        <title>De novo genome assembly of the endangered Acer yangbiense, a plant species with extremely small populations endemic to Yunnan Province, China.</title>
        <authorList>
            <person name="Yang J."/>
            <person name="Wariss H.M."/>
            <person name="Tao L."/>
            <person name="Zhang R."/>
            <person name="Yun Q."/>
            <person name="Hollingsworth P."/>
            <person name="Dao Z."/>
            <person name="Luo G."/>
            <person name="Guo H."/>
            <person name="Ma Y."/>
            <person name="Sun W."/>
        </authorList>
    </citation>
    <scope>NUCLEOTIDE SEQUENCE [LARGE SCALE GENOMIC DNA]</scope>
    <source>
        <strain evidence="4">cv. Malutang</strain>
    </source>
</reference>
<evidence type="ECO:0000259" key="2">
    <source>
        <dbReference type="Pfam" id="PF24758"/>
    </source>
</evidence>
<accession>A0A5C7IIT8</accession>
<dbReference type="Gene3D" id="1.20.1280.50">
    <property type="match status" value="1"/>
</dbReference>
<keyword evidence="4" id="KW-1185">Reference proteome</keyword>
<dbReference type="AlphaFoldDB" id="A0A5C7IIT8"/>
<dbReference type="EMBL" id="VAHF01000002">
    <property type="protein sequence ID" value="TXG68989.1"/>
    <property type="molecule type" value="Genomic_DNA"/>
</dbReference>
<evidence type="ECO:0000313" key="4">
    <source>
        <dbReference type="Proteomes" id="UP000323000"/>
    </source>
</evidence>
<name>A0A5C7IIT8_9ROSI</name>
<dbReference type="InterPro" id="IPR036047">
    <property type="entry name" value="F-box-like_dom_sf"/>
</dbReference>
<comment type="caution">
    <text evidence="3">The sequence shown here is derived from an EMBL/GenBank/DDBJ whole genome shotgun (WGS) entry which is preliminary data.</text>
</comment>
<dbReference type="Pfam" id="PF24758">
    <property type="entry name" value="LRR_At5g56370"/>
    <property type="match status" value="1"/>
</dbReference>
<dbReference type="InterPro" id="IPR053781">
    <property type="entry name" value="F-box_AtFBL13-like"/>
</dbReference>
<protein>
    <submittedName>
        <fullName evidence="3">Uncharacterized protein</fullName>
    </submittedName>
</protein>
<proteinExistence type="predicted"/>